<accession>A0A4Y7R9D2</accession>
<dbReference type="Proteomes" id="UP000298324">
    <property type="component" value="Unassembled WGS sequence"/>
</dbReference>
<gene>
    <name evidence="1" type="ORF">Psch_02437</name>
</gene>
<dbReference type="AlphaFoldDB" id="A0A4Y7R9D2"/>
<proteinExistence type="predicted"/>
<evidence type="ECO:0000313" key="2">
    <source>
        <dbReference type="Proteomes" id="UP000298324"/>
    </source>
</evidence>
<comment type="caution">
    <text evidence="1">The sequence shown here is derived from an EMBL/GenBank/DDBJ whole genome shotgun (WGS) entry which is preliminary data.</text>
</comment>
<organism evidence="1 2">
    <name type="scientific">Pelotomaculum schinkii</name>
    <dbReference type="NCBI Taxonomy" id="78350"/>
    <lineage>
        <taxon>Bacteria</taxon>
        <taxon>Bacillati</taxon>
        <taxon>Bacillota</taxon>
        <taxon>Clostridia</taxon>
        <taxon>Eubacteriales</taxon>
        <taxon>Desulfotomaculaceae</taxon>
        <taxon>Pelotomaculum</taxon>
    </lineage>
</organism>
<name>A0A4Y7R9D2_9FIRM</name>
<reference evidence="1 2" key="1">
    <citation type="journal article" date="2018" name="Environ. Microbiol.">
        <title>Novel energy conservation strategies and behaviour of Pelotomaculum schinkii driving syntrophic propionate catabolism.</title>
        <authorList>
            <person name="Hidalgo-Ahumada C.A.P."/>
            <person name="Nobu M.K."/>
            <person name="Narihiro T."/>
            <person name="Tamaki H."/>
            <person name="Liu W.T."/>
            <person name="Kamagata Y."/>
            <person name="Stams A.J.M."/>
            <person name="Imachi H."/>
            <person name="Sousa D.Z."/>
        </authorList>
    </citation>
    <scope>NUCLEOTIDE SEQUENCE [LARGE SCALE GENOMIC DNA]</scope>
    <source>
        <strain evidence="1 2">HH</strain>
    </source>
</reference>
<keyword evidence="2" id="KW-1185">Reference proteome</keyword>
<protein>
    <submittedName>
        <fullName evidence="1">Uncharacterized protein</fullName>
    </submittedName>
</protein>
<dbReference type="EMBL" id="QFGA01000002">
    <property type="protein sequence ID" value="TEB05396.1"/>
    <property type="molecule type" value="Genomic_DNA"/>
</dbReference>
<sequence length="54" mass="5963">MSVINCHNNYEVANSGIQVLSDSKMIKVEISKDARGYIFNRDGAITVELRTGFG</sequence>
<dbReference type="RefSeq" id="WP_190240464.1">
    <property type="nucleotide sequence ID" value="NZ_QFGA01000002.1"/>
</dbReference>
<evidence type="ECO:0000313" key="1">
    <source>
        <dbReference type="EMBL" id="TEB05396.1"/>
    </source>
</evidence>